<dbReference type="GeneID" id="28730500"/>
<reference evidence="3 4" key="1">
    <citation type="submission" date="2015-07" db="EMBL/GenBank/DDBJ databases">
        <title>Draft Genome Sequence of Malassezia furfur CBS1878 and Malassezia pachydermatis CBS1879.</title>
        <authorList>
            <person name="Triana S."/>
            <person name="Ohm R."/>
            <person name="Gonzalez A."/>
            <person name="DeCock H."/>
            <person name="Restrepo S."/>
            <person name="Celis A."/>
        </authorList>
    </citation>
    <scope>NUCLEOTIDE SEQUENCE [LARGE SCALE GENOMIC DNA]</scope>
    <source>
        <strain evidence="3 4">CBS 1879</strain>
    </source>
</reference>
<sequence length="312" mass="32967">MATITTPIRAGVATPVRTERTSMPPPASTQSPRRSAAVATVSASPSKATSSTPAKPMSIPTARRRILWNAVGLFSLWGLALVWPSSVDWYYDALDVLMRIDSVPIGTDDMIDALLLWLRYALTIVFTFNVVEAWIAFYLPASVSSTAMASPVPPATPVSVGEALARSVSQSHATSSMSLSSTHTPTQPGTRTPSYRGSPVSPVPGASAHHRSVSPSFRASPSATATSSPFRASIGMGRPSSMPFQARSVTPSASHRTPSTHNSPFTPRQGSRSTLSPSPASQRAWSPASMRSSDLADAMEVERALLELGHGL</sequence>
<keyword evidence="2" id="KW-0472">Membrane</keyword>
<dbReference type="AlphaFoldDB" id="A0A0M9VP39"/>
<feature type="compositionally biased region" description="Low complexity" evidence="1">
    <location>
        <begin position="31"/>
        <end position="56"/>
    </location>
</feature>
<feature type="compositionally biased region" description="Low complexity" evidence="1">
    <location>
        <begin position="174"/>
        <end position="186"/>
    </location>
</feature>
<feature type="region of interest" description="Disordered" evidence="1">
    <location>
        <begin position="1"/>
        <end position="57"/>
    </location>
</feature>
<keyword evidence="4" id="KW-1185">Reference proteome</keyword>
<evidence type="ECO:0000256" key="1">
    <source>
        <dbReference type="SAM" id="MobiDB-lite"/>
    </source>
</evidence>
<dbReference type="RefSeq" id="XP_017991607.1">
    <property type="nucleotide sequence ID" value="XM_018138624.1"/>
</dbReference>
<dbReference type="EMBL" id="LGAV01000004">
    <property type="protein sequence ID" value="KOS13975.1"/>
    <property type="molecule type" value="Genomic_DNA"/>
</dbReference>
<name>A0A0M9VP39_9BASI</name>
<feature type="transmembrane region" description="Helical" evidence="2">
    <location>
        <begin position="117"/>
        <end position="139"/>
    </location>
</feature>
<dbReference type="Proteomes" id="UP000037751">
    <property type="component" value="Unassembled WGS sequence"/>
</dbReference>
<feature type="region of interest" description="Disordered" evidence="1">
    <location>
        <begin position="174"/>
        <end position="291"/>
    </location>
</feature>
<keyword evidence="2" id="KW-1133">Transmembrane helix</keyword>
<feature type="transmembrane region" description="Helical" evidence="2">
    <location>
        <begin position="66"/>
        <end position="83"/>
    </location>
</feature>
<feature type="compositionally biased region" description="Polar residues" evidence="1">
    <location>
        <begin position="247"/>
        <end position="291"/>
    </location>
</feature>
<evidence type="ECO:0000313" key="3">
    <source>
        <dbReference type="EMBL" id="KOS13975.1"/>
    </source>
</evidence>
<evidence type="ECO:0000256" key="2">
    <source>
        <dbReference type="SAM" id="Phobius"/>
    </source>
</evidence>
<protein>
    <submittedName>
        <fullName evidence="3">Uncharacterized protein</fullName>
    </submittedName>
</protein>
<accession>A0A0M9VP39</accession>
<feature type="compositionally biased region" description="Low complexity" evidence="1">
    <location>
        <begin position="214"/>
        <end position="233"/>
    </location>
</feature>
<proteinExistence type="predicted"/>
<dbReference type="OrthoDB" id="3366300at2759"/>
<organism evidence="3 4">
    <name type="scientific">Malassezia pachydermatis</name>
    <dbReference type="NCBI Taxonomy" id="77020"/>
    <lineage>
        <taxon>Eukaryota</taxon>
        <taxon>Fungi</taxon>
        <taxon>Dikarya</taxon>
        <taxon>Basidiomycota</taxon>
        <taxon>Ustilaginomycotina</taxon>
        <taxon>Malasseziomycetes</taxon>
        <taxon>Malasseziales</taxon>
        <taxon>Malasseziaceae</taxon>
        <taxon>Malassezia</taxon>
    </lineage>
</organism>
<keyword evidence="2" id="KW-0812">Transmembrane</keyword>
<dbReference type="VEuPathDB" id="FungiDB:Malapachy_4169"/>
<dbReference type="STRING" id="77020.A0A0M9VP39"/>
<comment type="caution">
    <text evidence="3">The sequence shown here is derived from an EMBL/GenBank/DDBJ whole genome shotgun (WGS) entry which is preliminary data.</text>
</comment>
<gene>
    <name evidence="3" type="ORF">Malapachy_4169</name>
</gene>
<evidence type="ECO:0000313" key="4">
    <source>
        <dbReference type="Proteomes" id="UP000037751"/>
    </source>
</evidence>